<gene>
    <name evidence="2" type="ORF">N0F65_000784</name>
</gene>
<name>A0AAV2ZCB6_9STRA</name>
<keyword evidence="1" id="KW-0732">Signal</keyword>
<dbReference type="PANTHER" id="PTHR40855">
    <property type="entry name" value="DIOX_N DOMAIN-CONTAINING PROTEIN"/>
    <property type="match status" value="1"/>
</dbReference>
<organism evidence="2 3">
    <name type="scientific">Lagenidium giganteum</name>
    <dbReference type="NCBI Taxonomy" id="4803"/>
    <lineage>
        <taxon>Eukaryota</taxon>
        <taxon>Sar</taxon>
        <taxon>Stramenopiles</taxon>
        <taxon>Oomycota</taxon>
        <taxon>Peronosporomycetes</taxon>
        <taxon>Pythiales</taxon>
        <taxon>Pythiaceae</taxon>
    </lineage>
</organism>
<accession>A0AAV2ZCB6</accession>
<evidence type="ECO:0000313" key="3">
    <source>
        <dbReference type="Proteomes" id="UP001146120"/>
    </source>
</evidence>
<sequence>MVFTRFLAAALVLAATGANAFKTMPVESFEFDTLQQQHGELLSALQATGIVSIKNIPSYAASRKDFLQAATECVNSPGAIESEGLVYRTLDDGTQRTTISTKSQVGNPDVSVPRVDCPEYTAKLREFSAVVDTAAVALAQALDASVGSGKESLTDIVQQAEHLDHFHQYVSPEVLPTDSNDEISLSMHTDSGLAILMTVPQFHRIDDGEKIVGMDDIVDGPAASAGLVIQLPGSDDKVQSLLHEEELIVMIGEGLQAWTSTGLDISPVLHGMQMPKFDEKHGQVGRSWFGKMLLMPKDRVMKNTGMTYETYANATTEYVAQQRRLIESDFSSVACPPHTRLLASDKTCTLKKCKPKRGSGVSKSECMKWCNVIHDADQCAASCTCSGSSNDQGLSCWMLCVPAKCPQGKQAVCDPNGAQAIVCQ</sequence>
<feature type="chain" id="PRO_5043954597" description="Fe2OG dioxygenase domain-containing protein" evidence="1">
    <location>
        <begin position="21"/>
        <end position="424"/>
    </location>
</feature>
<comment type="caution">
    <text evidence="2">The sequence shown here is derived from an EMBL/GenBank/DDBJ whole genome shotgun (WGS) entry which is preliminary data.</text>
</comment>
<evidence type="ECO:0000313" key="2">
    <source>
        <dbReference type="EMBL" id="DBA05096.1"/>
    </source>
</evidence>
<dbReference type="EMBL" id="DAKRPA010000003">
    <property type="protein sequence ID" value="DBA05096.1"/>
    <property type="molecule type" value="Genomic_DNA"/>
</dbReference>
<proteinExistence type="predicted"/>
<feature type="signal peptide" evidence="1">
    <location>
        <begin position="1"/>
        <end position="20"/>
    </location>
</feature>
<dbReference type="AlphaFoldDB" id="A0AAV2ZCB6"/>
<dbReference type="InterPro" id="IPR027443">
    <property type="entry name" value="IPNS-like_sf"/>
</dbReference>
<dbReference type="Gene3D" id="2.60.120.330">
    <property type="entry name" value="B-lactam Antibiotic, Isopenicillin N Synthase, Chain"/>
    <property type="match status" value="1"/>
</dbReference>
<reference evidence="2" key="2">
    <citation type="journal article" date="2023" name="Microbiol Resour">
        <title>Decontamination and Annotation of the Draft Genome Sequence of the Oomycete Lagenidium giganteum ARSEF 373.</title>
        <authorList>
            <person name="Morgan W.R."/>
            <person name="Tartar A."/>
        </authorList>
    </citation>
    <scope>NUCLEOTIDE SEQUENCE</scope>
    <source>
        <strain evidence="2">ARSEF 373</strain>
    </source>
</reference>
<dbReference type="SUPFAM" id="SSF51197">
    <property type="entry name" value="Clavaminate synthase-like"/>
    <property type="match status" value="1"/>
</dbReference>
<evidence type="ECO:0008006" key="4">
    <source>
        <dbReference type="Google" id="ProtNLM"/>
    </source>
</evidence>
<evidence type="ECO:0000256" key="1">
    <source>
        <dbReference type="SAM" id="SignalP"/>
    </source>
</evidence>
<dbReference type="Proteomes" id="UP001146120">
    <property type="component" value="Unassembled WGS sequence"/>
</dbReference>
<keyword evidence="3" id="KW-1185">Reference proteome</keyword>
<reference evidence="2" key="1">
    <citation type="submission" date="2022-11" db="EMBL/GenBank/DDBJ databases">
        <authorList>
            <person name="Morgan W.R."/>
            <person name="Tartar A."/>
        </authorList>
    </citation>
    <scope>NUCLEOTIDE SEQUENCE</scope>
    <source>
        <strain evidence="2">ARSEF 373</strain>
    </source>
</reference>
<protein>
    <recommendedName>
        <fullName evidence="4">Fe2OG dioxygenase domain-containing protein</fullName>
    </recommendedName>
</protein>
<dbReference type="PANTHER" id="PTHR40855:SF1">
    <property type="entry name" value="CLAVAMINATE SYNTHASE-LIKE PROTEIN"/>
    <property type="match status" value="1"/>
</dbReference>